<dbReference type="EMBL" id="QJNS01000140">
    <property type="protein sequence ID" value="RYO85298.1"/>
    <property type="molecule type" value="Genomic_DNA"/>
</dbReference>
<reference evidence="3 4" key="1">
    <citation type="submission" date="2018-06" db="EMBL/GenBank/DDBJ databases">
        <title>Complete Genomes of Monosporascus.</title>
        <authorList>
            <person name="Robinson A.J."/>
            <person name="Natvig D.O."/>
        </authorList>
    </citation>
    <scope>NUCLEOTIDE SEQUENCE [LARGE SCALE GENOMIC DNA]</scope>
    <source>
        <strain evidence="3 4">CBS 609.92</strain>
    </source>
</reference>
<protein>
    <submittedName>
        <fullName evidence="3">Uncharacterized protein</fullName>
    </submittedName>
</protein>
<comment type="caution">
    <text evidence="3">The sequence shown here is derived from an EMBL/GenBank/DDBJ whole genome shotgun (WGS) entry which is preliminary data.</text>
</comment>
<feature type="transmembrane region" description="Helical" evidence="2">
    <location>
        <begin position="12"/>
        <end position="38"/>
    </location>
</feature>
<keyword evidence="2" id="KW-1133">Transmembrane helix</keyword>
<feature type="region of interest" description="Disordered" evidence="1">
    <location>
        <begin position="140"/>
        <end position="159"/>
    </location>
</feature>
<evidence type="ECO:0000256" key="1">
    <source>
        <dbReference type="SAM" id="MobiDB-lite"/>
    </source>
</evidence>
<feature type="region of interest" description="Disordered" evidence="1">
    <location>
        <begin position="331"/>
        <end position="361"/>
    </location>
</feature>
<feature type="compositionally biased region" description="Polar residues" evidence="1">
    <location>
        <begin position="345"/>
        <end position="354"/>
    </location>
</feature>
<keyword evidence="4" id="KW-1185">Reference proteome</keyword>
<evidence type="ECO:0000313" key="4">
    <source>
        <dbReference type="Proteomes" id="UP000294003"/>
    </source>
</evidence>
<name>A0ABY0H6K4_9PEZI</name>
<feature type="region of interest" description="Disordered" evidence="1">
    <location>
        <begin position="236"/>
        <end position="264"/>
    </location>
</feature>
<feature type="region of interest" description="Disordered" evidence="1">
    <location>
        <begin position="279"/>
        <end position="306"/>
    </location>
</feature>
<sequence length="379" mass="39926">MPHVPRSAAAASLSSGAIVGIGVPSAVVLFVVFALLLTRFAKWQDLRRRAAIGPANGVSFLVGVAPRVAGYIPLGLPVLPPVLSRPGSFTLGAPGENETGYGNGNPGSSADVVQTPKHNTMAVRRPLQYVRKASWIDEDALHGPPMASPEKRNKGNNKKRNKLFFGGLGLSYHLVKAQERLAGILQRDADAVSPQSRRAEGPRKVRVQHADLAEHGSAHHGFVARLPSDVVHIPKQRDSDAALEAAPQQTASSPSRKVPRPPAQSITDVELAGILRSTAERLQQDGGSRRSRRQTMMMMPQGGGSSTVHVAAMLGGRGNAAQDNYLTVASSRTARSGVFDDKSTESGPAKSQKSAPAAMSSASLCAELEGCSPKPPPPQ</sequence>
<evidence type="ECO:0000313" key="3">
    <source>
        <dbReference type="EMBL" id="RYO85298.1"/>
    </source>
</evidence>
<accession>A0ABY0H6K4</accession>
<gene>
    <name evidence="3" type="ORF">DL762_005251</name>
</gene>
<organism evidence="3 4">
    <name type="scientific">Monosporascus cannonballus</name>
    <dbReference type="NCBI Taxonomy" id="155416"/>
    <lineage>
        <taxon>Eukaryota</taxon>
        <taxon>Fungi</taxon>
        <taxon>Dikarya</taxon>
        <taxon>Ascomycota</taxon>
        <taxon>Pezizomycotina</taxon>
        <taxon>Sordariomycetes</taxon>
        <taxon>Xylariomycetidae</taxon>
        <taxon>Xylariales</taxon>
        <taxon>Xylariales incertae sedis</taxon>
        <taxon>Monosporascus</taxon>
    </lineage>
</organism>
<dbReference type="Proteomes" id="UP000294003">
    <property type="component" value="Unassembled WGS sequence"/>
</dbReference>
<proteinExistence type="predicted"/>
<keyword evidence="2" id="KW-0472">Membrane</keyword>
<keyword evidence="2" id="KW-0812">Transmembrane</keyword>
<evidence type="ECO:0000256" key="2">
    <source>
        <dbReference type="SAM" id="Phobius"/>
    </source>
</evidence>